<dbReference type="STRING" id="69.GLE_4405"/>
<dbReference type="OrthoDB" id="874784at2"/>
<dbReference type="AlphaFoldDB" id="A0A0S2DMI6"/>
<dbReference type="Proteomes" id="UP000061569">
    <property type="component" value="Chromosome"/>
</dbReference>
<accession>A0A0S2DMI6</accession>
<name>A0A0S2DMI6_LYSEN</name>
<proteinExistence type="predicted"/>
<protein>
    <submittedName>
        <fullName evidence="1">Uncharacterized protein</fullName>
    </submittedName>
</protein>
<gene>
    <name evidence="1" type="ORF">GLE_4405</name>
</gene>
<dbReference type="KEGG" id="lez:GLE_4405"/>
<evidence type="ECO:0000313" key="1">
    <source>
        <dbReference type="EMBL" id="ALN59746.1"/>
    </source>
</evidence>
<reference evidence="1 2" key="1">
    <citation type="submission" date="2015-11" db="EMBL/GenBank/DDBJ databases">
        <title>Genome sequences of Lysobacter enzymogenes strain C3 and Lysobacter antibioticus ATCC 29479.</title>
        <authorList>
            <person name="Kobayashi D.Y."/>
        </authorList>
    </citation>
    <scope>NUCLEOTIDE SEQUENCE [LARGE SCALE GENOMIC DNA]</scope>
    <source>
        <strain evidence="1 2">C3</strain>
    </source>
</reference>
<dbReference type="PATRIC" id="fig|69.6.peg.4344"/>
<dbReference type="RefSeq" id="WP_057949027.1">
    <property type="nucleotide sequence ID" value="NZ_CP110813.1"/>
</dbReference>
<evidence type="ECO:0000313" key="2">
    <source>
        <dbReference type="Proteomes" id="UP000061569"/>
    </source>
</evidence>
<dbReference type="EMBL" id="CP013140">
    <property type="protein sequence ID" value="ALN59746.1"/>
    <property type="molecule type" value="Genomic_DNA"/>
</dbReference>
<sequence>MIVYHFGPHSADELTFYFDLVGAEAMLAALKALATAGQDAASEDLHATRLRETSAAAARIVLERAAEDAVVKSKSSVRLSMADETVDYAVIKLREFLSNGDFSPAEFAAFVREGRKYDTQVYFCALDLATAARAGA</sequence>
<organism evidence="1 2">
    <name type="scientific">Lysobacter enzymogenes</name>
    <dbReference type="NCBI Taxonomy" id="69"/>
    <lineage>
        <taxon>Bacteria</taxon>
        <taxon>Pseudomonadati</taxon>
        <taxon>Pseudomonadota</taxon>
        <taxon>Gammaproteobacteria</taxon>
        <taxon>Lysobacterales</taxon>
        <taxon>Lysobacteraceae</taxon>
        <taxon>Lysobacter</taxon>
    </lineage>
</organism>